<dbReference type="AlphaFoldDB" id="A0A7Y6K3U7"/>
<organism evidence="1 2">
    <name type="scientific">Paraburkholderia youngii</name>
    <dbReference type="NCBI Taxonomy" id="2782701"/>
    <lineage>
        <taxon>Bacteria</taxon>
        <taxon>Pseudomonadati</taxon>
        <taxon>Pseudomonadota</taxon>
        <taxon>Betaproteobacteria</taxon>
        <taxon>Burkholderiales</taxon>
        <taxon>Burkholderiaceae</taxon>
        <taxon>Paraburkholderia</taxon>
    </lineage>
</organism>
<accession>A0A7Y6K3U7</accession>
<sequence length="76" mass="7523">MGGSFGVSGGEAGAGPGGAASGVCRAMLGGIRGRGKSKDRLLLRAWAVILPEMGRTEEAVVRAAAPGGRFGARIVL</sequence>
<evidence type="ECO:0000313" key="1">
    <source>
        <dbReference type="EMBL" id="NUY03922.1"/>
    </source>
</evidence>
<gene>
    <name evidence="1" type="ORF">G5S42_30345</name>
</gene>
<name>A0A7Y6K3U7_9BURK</name>
<protein>
    <submittedName>
        <fullName evidence="1">Uncharacterized protein</fullName>
    </submittedName>
</protein>
<proteinExistence type="predicted"/>
<comment type="caution">
    <text evidence="1">The sequence shown here is derived from an EMBL/GenBank/DDBJ whole genome shotgun (WGS) entry which is preliminary data.</text>
</comment>
<dbReference type="EMBL" id="JAALDK010000001">
    <property type="protein sequence ID" value="NUY03922.1"/>
    <property type="molecule type" value="Genomic_DNA"/>
</dbReference>
<dbReference type="Proteomes" id="UP000594380">
    <property type="component" value="Unassembled WGS sequence"/>
</dbReference>
<evidence type="ECO:0000313" key="2">
    <source>
        <dbReference type="Proteomes" id="UP000594380"/>
    </source>
</evidence>
<reference evidence="1 2" key="1">
    <citation type="submission" date="2020-02" db="EMBL/GenBank/DDBJ databases">
        <title>Paraburkholderia simonii sp. nov. and Paraburkholderia youngii sp. nov. Brazilian and Mexican Mimosa-associated rhizobia.</title>
        <authorList>
            <person name="Mavima L."/>
            <person name="Beukes C.W."/>
            <person name="Chan W.Y."/>
            <person name="Palmer M."/>
            <person name="De Meyer S.E."/>
            <person name="James E.K."/>
            <person name="Venter S.N."/>
            <person name="Steenkamp E.T."/>
        </authorList>
    </citation>
    <scope>NUCLEOTIDE SEQUENCE [LARGE SCALE GENOMIC DNA]</scope>
    <source>
        <strain evidence="1 2">JPY169</strain>
    </source>
</reference>